<dbReference type="GO" id="GO:0008757">
    <property type="term" value="F:S-adenosylmethionine-dependent methyltransferase activity"/>
    <property type="evidence" value="ECO:0007669"/>
    <property type="project" value="InterPro"/>
</dbReference>
<dbReference type="EMBL" id="FBVY01000014">
    <property type="protein sequence ID" value="CUW92158.1"/>
    <property type="molecule type" value="Genomic_DNA"/>
</dbReference>
<comment type="caution">
    <text evidence="2">The sequence shown here is derived from an EMBL/GenBank/DDBJ whole genome shotgun (WGS) entry which is preliminary data.</text>
</comment>
<dbReference type="SUPFAM" id="SSF53335">
    <property type="entry name" value="S-adenosyl-L-methionine-dependent methyltransferases"/>
    <property type="match status" value="1"/>
</dbReference>
<keyword evidence="3" id="KW-1185">Reference proteome</keyword>
<dbReference type="Pfam" id="PF08241">
    <property type="entry name" value="Methyltransf_11"/>
    <property type="match status" value="1"/>
</dbReference>
<dbReference type="InterPro" id="IPR013216">
    <property type="entry name" value="Methyltransf_11"/>
</dbReference>
<proteinExistence type="predicted"/>
<dbReference type="PANTHER" id="PTHR43591">
    <property type="entry name" value="METHYLTRANSFERASE"/>
    <property type="match status" value="1"/>
</dbReference>
<dbReference type="PANTHER" id="PTHR43591:SF24">
    <property type="entry name" value="2-METHOXY-6-POLYPRENYL-1,4-BENZOQUINOL METHYLASE, MITOCHONDRIAL"/>
    <property type="match status" value="1"/>
</dbReference>
<evidence type="ECO:0000313" key="2">
    <source>
        <dbReference type="EMBL" id="CUW92158.1"/>
    </source>
</evidence>
<keyword evidence="2" id="KW-0830">Ubiquinone</keyword>
<keyword evidence="2" id="KW-0489">Methyltransferase</keyword>
<protein>
    <submittedName>
        <fullName evidence="2">Ubiquinone/menaquinone biosynthesis methyltransferase</fullName>
    </submittedName>
</protein>
<dbReference type="InterPro" id="IPR029063">
    <property type="entry name" value="SAM-dependent_MTases_sf"/>
</dbReference>
<dbReference type="Gene3D" id="3.40.50.150">
    <property type="entry name" value="Vaccinia Virus protein VP39"/>
    <property type="match status" value="1"/>
</dbReference>
<evidence type="ECO:0000259" key="1">
    <source>
        <dbReference type="Pfam" id="PF08241"/>
    </source>
</evidence>
<gene>
    <name evidence="2" type="primary">ubiE</name>
    <name evidence="2" type="ORF">AGR2A_Cc30214</name>
</gene>
<keyword evidence="2" id="KW-0808">Transferase</keyword>
<name>A0A9W5F0Q0_9HYPH</name>
<sequence length="273" mass="29877">MKAMLEADKVFAGSIPENYDRYMVPLIFAPFATDLARRAAALMPVDILEVAAGTGAVTRELTSRLLPAASYVVTDLNQPMLDFAASQQAPDHRIKWQQADAQLLPFASAVFDLVFCQFGAMFFGDRPSAYREAKRVLKPGGHYLFNVWDRIGENHFADEVTNALARLFPDDPPRFLARTPHGYHDVAAIRRELEDAGFYRVTIETVAAQSRAASPRVPAVAYCQGTVLRTEIEARAPGTLDAATDYVTAAIEARHGSGEVTGKIQAHVILAAL</sequence>
<dbReference type="Proteomes" id="UP000191933">
    <property type="component" value="Unassembled WGS sequence"/>
</dbReference>
<reference evidence="2 3" key="1">
    <citation type="submission" date="2016-01" db="EMBL/GenBank/DDBJ databases">
        <authorList>
            <person name="Regsiter A."/>
            <person name="william w."/>
        </authorList>
    </citation>
    <scope>NUCLEOTIDE SEQUENCE [LARGE SCALE GENOMIC DNA]</scope>
    <source>
        <strain evidence="2 3">CFBP 5494</strain>
    </source>
</reference>
<dbReference type="CDD" id="cd02440">
    <property type="entry name" value="AdoMet_MTases"/>
    <property type="match status" value="1"/>
</dbReference>
<dbReference type="GO" id="GO:0032259">
    <property type="term" value="P:methylation"/>
    <property type="evidence" value="ECO:0007669"/>
    <property type="project" value="UniProtKB-KW"/>
</dbReference>
<organism evidence="2 3">
    <name type="scientific">Agrobacterium genomosp. 2 str. CFBP 5494</name>
    <dbReference type="NCBI Taxonomy" id="1183436"/>
    <lineage>
        <taxon>Bacteria</taxon>
        <taxon>Pseudomonadati</taxon>
        <taxon>Pseudomonadota</taxon>
        <taxon>Alphaproteobacteria</taxon>
        <taxon>Hyphomicrobiales</taxon>
        <taxon>Rhizobiaceae</taxon>
        <taxon>Rhizobium/Agrobacterium group</taxon>
        <taxon>Agrobacterium</taxon>
        <taxon>Agrobacterium tumefaciens complex</taxon>
    </lineage>
</organism>
<accession>A0A9W5F0Q0</accession>
<evidence type="ECO:0000313" key="3">
    <source>
        <dbReference type="Proteomes" id="UP000191933"/>
    </source>
</evidence>
<feature type="domain" description="Methyltransferase type 11" evidence="1">
    <location>
        <begin position="48"/>
        <end position="145"/>
    </location>
</feature>
<dbReference type="AlphaFoldDB" id="A0A9W5F0Q0"/>